<evidence type="ECO:0000313" key="2">
    <source>
        <dbReference type="EMBL" id="EPB65420.1"/>
    </source>
</evidence>
<dbReference type="PANTHER" id="PTHR47331">
    <property type="entry name" value="PHD-TYPE DOMAIN-CONTAINING PROTEIN"/>
    <property type="match status" value="1"/>
</dbReference>
<organism evidence="2 3">
    <name type="scientific">Ancylostoma ceylanicum</name>
    <dbReference type="NCBI Taxonomy" id="53326"/>
    <lineage>
        <taxon>Eukaryota</taxon>
        <taxon>Metazoa</taxon>
        <taxon>Ecdysozoa</taxon>
        <taxon>Nematoda</taxon>
        <taxon>Chromadorea</taxon>
        <taxon>Rhabditida</taxon>
        <taxon>Rhabditina</taxon>
        <taxon>Rhabditomorpha</taxon>
        <taxon>Strongyloidea</taxon>
        <taxon>Ancylostomatidae</taxon>
        <taxon>Ancylostomatinae</taxon>
        <taxon>Ancylostoma</taxon>
    </lineage>
</organism>
<dbReference type="Gene3D" id="3.30.420.10">
    <property type="entry name" value="Ribonuclease H-like superfamily/Ribonuclease H"/>
    <property type="match status" value="2"/>
</dbReference>
<name>A0A0D6L3K8_9BILA</name>
<gene>
    <name evidence="2" type="ORF">ANCCEY_15517</name>
</gene>
<dbReference type="InterPro" id="IPR040676">
    <property type="entry name" value="DUF5641"/>
</dbReference>
<sequence>MATRAVHPENLGNNSTNEFLLAFCRFAARRGVPDTVISDNSTLVAANDFLQMTLLEISGSDLANDYLSKQIVSSESLGILFTCMATRAVHPENLGNNSTKEFLLAFCRFAARRGVPDTVISDNSTLVAANDFLQMTLLEISGNDLVTLLLNIPGALTDLDYPPQGSAQESLLARHQETLLVLEKFWTVWHRDYLSALAERHQRRISQGRSTPLAPRVGHIVIMADDNLPRGRWPLAIIVELHSDRNNTVRTATVRTAK</sequence>
<dbReference type="GO" id="GO:0003676">
    <property type="term" value="F:nucleic acid binding"/>
    <property type="evidence" value="ECO:0007669"/>
    <property type="project" value="InterPro"/>
</dbReference>
<evidence type="ECO:0000259" key="1">
    <source>
        <dbReference type="Pfam" id="PF18701"/>
    </source>
</evidence>
<accession>A0A0D6L3K8</accession>
<dbReference type="Proteomes" id="UP000054495">
    <property type="component" value="Unassembled WGS sequence"/>
</dbReference>
<dbReference type="Pfam" id="PF18701">
    <property type="entry name" value="DUF5641"/>
    <property type="match status" value="1"/>
</dbReference>
<dbReference type="EMBL" id="KE128558">
    <property type="protein sequence ID" value="EPB65420.1"/>
    <property type="molecule type" value="Genomic_DNA"/>
</dbReference>
<keyword evidence="3" id="KW-1185">Reference proteome</keyword>
<evidence type="ECO:0000313" key="3">
    <source>
        <dbReference type="Proteomes" id="UP000054495"/>
    </source>
</evidence>
<proteinExistence type="predicted"/>
<dbReference type="InterPro" id="IPR036397">
    <property type="entry name" value="RNaseH_sf"/>
</dbReference>
<reference evidence="2 3" key="1">
    <citation type="submission" date="2013-05" db="EMBL/GenBank/DDBJ databases">
        <title>Draft genome of the parasitic nematode Anyclostoma ceylanicum.</title>
        <authorList>
            <person name="Mitreva M."/>
        </authorList>
    </citation>
    <scope>NUCLEOTIDE SEQUENCE [LARGE SCALE GENOMIC DNA]</scope>
</reference>
<dbReference type="AlphaFoldDB" id="A0A0D6L3K8"/>
<feature type="non-terminal residue" evidence="2">
    <location>
        <position position="258"/>
    </location>
</feature>
<feature type="domain" description="DUF5641" evidence="1">
    <location>
        <begin position="174"/>
        <end position="258"/>
    </location>
</feature>
<protein>
    <recommendedName>
        <fullName evidence="1">DUF5641 domain-containing protein</fullName>
    </recommendedName>
</protein>